<evidence type="ECO:0000313" key="2">
    <source>
        <dbReference type="EMBL" id="VDO71290.1"/>
    </source>
</evidence>
<organism evidence="2 3">
    <name type="scientific">Schistosoma margrebowiei</name>
    <dbReference type="NCBI Taxonomy" id="48269"/>
    <lineage>
        <taxon>Eukaryota</taxon>
        <taxon>Metazoa</taxon>
        <taxon>Spiralia</taxon>
        <taxon>Lophotrochozoa</taxon>
        <taxon>Platyhelminthes</taxon>
        <taxon>Trematoda</taxon>
        <taxon>Digenea</taxon>
        <taxon>Strigeidida</taxon>
        <taxon>Schistosomatoidea</taxon>
        <taxon>Schistosomatidae</taxon>
        <taxon>Schistosoma</taxon>
    </lineage>
</organism>
<feature type="region of interest" description="Disordered" evidence="1">
    <location>
        <begin position="1"/>
        <end position="21"/>
    </location>
</feature>
<evidence type="ECO:0000256" key="1">
    <source>
        <dbReference type="SAM" id="MobiDB-lite"/>
    </source>
</evidence>
<reference evidence="2 3" key="1">
    <citation type="submission" date="2018-11" db="EMBL/GenBank/DDBJ databases">
        <authorList>
            <consortium name="Pathogen Informatics"/>
        </authorList>
    </citation>
    <scope>NUCLEOTIDE SEQUENCE [LARGE SCALE GENOMIC DNA]</scope>
    <source>
        <strain evidence="2 3">Zambia</strain>
    </source>
</reference>
<evidence type="ECO:0000313" key="3">
    <source>
        <dbReference type="Proteomes" id="UP000277204"/>
    </source>
</evidence>
<accession>A0A183LRN5</accession>
<protein>
    <submittedName>
        <fullName evidence="2">Uncharacterized protein</fullName>
    </submittedName>
</protein>
<dbReference type="Proteomes" id="UP000277204">
    <property type="component" value="Unassembled WGS sequence"/>
</dbReference>
<dbReference type="EMBL" id="UZAI01002412">
    <property type="protein sequence ID" value="VDO71290.1"/>
    <property type="molecule type" value="Genomic_DNA"/>
</dbReference>
<keyword evidence="3" id="KW-1185">Reference proteome</keyword>
<gene>
    <name evidence="2" type="ORF">SMRZ_LOCUS6460</name>
</gene>
<name>A0A183LRN5_9TREM</name>
<sequence>MSNTNHLSAYSNQSQRKQIMHDEELSRMTLVRHFQVTEVDVSR</sequence>
<feature type="compositionally biased region" description="Polar residues" evidence="1">
    <location>
        <begin position="1"/>
        <end position="17"/>
    </location>
</feature>
<proteinExistence type="predicted"/>
<dbReference type="AlphaFoldDB" id="A0A183LRN5"/>